<comment type="caution">
    <text evidence="3">The sequence shown here is derived from an EMBL/GenBank/DDBJ whole genome shotgun (WGS) entry which is preliminary data.</text>
</comment>
<feature type="transmembrane region" description="Helical" evidence="1">
    <location>
        <begin position="197"/>
        <end position="217"/>
    </location>
</feature>
<evidence type="ECO:0000256" key="1">
    <source>
        <dbReference type="SAM" id="Phobius"/>
    </source>
</evidence>
<feature type="domain" description="Membrane protein 6-pyruvoyl-tetrahydropterin synthase-related" evidence="2">
    <location>
        <begin position="66"/>
        <end position="374"/>
    </location>
</feature>
<protein>
    <recommendedName>
        <fullName evidence="2">Membrane protein 6-pyruvoyl-tetrahydropterin synthase-related domain-containing protein</fullName>
    </recommendedName>
</protein>
<keyword evidence="1" id="KW-1133">Transmembrane helix</keyword>
<name>A0A1F6AIB3_9BACT</name>
<dbReference type="EMBL" id="MFJV01000001">
    <property type="protein sequence ID" value="OGG24460.1"/>
    <property type="molecule type" value="Genomic_DNA"/>
</dbReference>
<feature type="transmembrane region" description="Helical" evidence="1">
    <location>
        <begin position="493"/>
        <end position="511"/>
    </location>
</feature>
<feature type="transmembrane region" description="Helical" evidence="1">
    <location>
        <begin position="89"/>
        <end position="107"/>
    </location>
</feature>
<dbReference type="Pfam" id="PF10131">
    <property type="entry name" value="PTPS_related"/>
    <property type="match status" value="1"/>
</dbReference>
<accession>A0A1F6AIB3</accession>
<dbReference type="AlphaFoldDB" id="A0A1F6AIB3"/>
<dbReference type="Proteomes" id="UP000178759">
    <property type="component" value="Unassembled WGS sequence"/>
</dbReference>
<keyword evidence="1" id="KW-0812">Transmembrane</keyword>
<feature type="transmembrane region" description="Helical" evidence="1">
    <location>
        <begin position="285"/>
        <end position="308"/>
    </location>
</feature>
<proteinExistence type="predicted"/>
<feature type="transmembrane region" description="Helical" evidence="1">
    <location>
        <begin position="259"/>
        <end position="278"/>
    </location>
</feature>
<gene>
    <name evidence="3" type="ORF">A3A79_04730</name>
</gene>
<feature type="transmembrane region" description="Helical" evidence="1">
    <location>
        <begin position="320"/>
        <end position="341"/>
    </location>
</feature>
<dbReference type="STRING" id="1798392.A3A79_04730"/>
<dbReference type="InterPro" id="IPR018776">
    <property type="entry name" value="Membrane_prot_PTPS-rel_domain"/>
</dbReference>
<reference evidence="3 4" key="1">
    <citation type="journal article" date="2016" name="Nat. Commun.">
        <title>Thousands of microbial genomes shed light on interconnected biogeochemical processes in an aquifer system.</title>
        <authorList>
            <person name="Anantharaman K."/>
            <person name="Brown C.T."/>
            <person name="Hug L.A."/>
            <person name="Sharon I."/>
            <person name="Castelle C.J."/>
            <person name="Probst A.J."/>
            <person name="Thomas B.C."/>
            <person name="Singh A."/>
            <person name="Wilkins M.J."/>
            <person name="Karaoz U."/>
            <person name="Brodie E.L."/>
            <person name="Williams K.H."/>
            <person name="Hubbard S.S."/>
            <person name="Banfield J.F."/>
        </authorList>
    </citation>
    <scope>NUCLEOTIDE SEQUENCE [LARGE SCALE GENOMIC DNA]</scope>
</reference>
<keyword evidence="1" id="KW-0472">Membrane</keyword>
<feature type="transmembrane region" description="Helical" evidence="1">
    <location>
        <begin position="167"/>
        <end position="190"/>
    </location>
</feature>
<sequence length="520" mass="59093">MKLLIVFSLIPLFNLLTPGLPVTHDGQDHVARIANFYLSLSEGNMIPRWAGNLNWGYGHPILMFLYPLPSYVASLFHALGLSFVDSTKLVFALFYVASVLAMYVWLRNHWGKIPGYVGAILYGFAPYRFVDLYVRGAIGEHVAFVFLPLVLLGLYKKSPMLTTFSMAGLILSHNAISLMFLPIIALYILFLKRDTRFLFFACYSLFLGFLVSAFFWIPAFFEGKYTLRDIVTKGEFGDRFVPWSWFFSSPWNYGGGNQLTKELGITQWLSVVISLFYLRKKQNRVVILTLLLILFIVLFLMTQGSAFIWNTISLLQKFQFPWRLLSVAVFITSVLGAFAVAHLPKKTMVAVILVGLSLMTTSHMWKAKEYTVRHESFYAGIYESTTDTGESSPIWSVRFMEKRAAAAIEVIEGNADVELGRRTTTSREYKVKTQTPTRLAENTLYFPGWRISVDGQPAGIEFQDPNYRGLMTFQLEKGDHQVIIDFVETKLRMAANLISVAGLVLLLFWYAKIRSHTASV</sequence>
<evidence type="ECO:0000313" key="3">
    <source>
        <dbReference type="EMBL" id="OGG24460.1"/>
    </source>
</evidence>
<evidence type="ECO:0000313" key="4">
    <source>
        <dbReference type="Proteomes" id="UP000178759"/>
    </source>
</evidence>
<feature type="transmembrane region" description="Helical" evidence="1">
    <location>
        <begin position="137"/>
        <end position="155"/>
    </location>
</feature>
<feature type="transmembrane region" description="Helical" evidence="1">
    <location>
        <begin position="61"/>
        <end position="82"/>
    </location>
</feature>
<evidence type="ECO:0000259" key="2">
    <source>
        <dbReference type="Pfam" id="PF10131"/>
    </source>
</evidence>
<organism evidence="3 4">
    <name type="scientific">Candidatus Gottesmanbacteria bacterium RIFCSPLOWO2_01_FULL_43_11b</name>
    <dbReference type="NCBI Taxonomy" id="1798392"/>
    <lineage>
        <taxon>Bacteria</taxon>
        <taxon>Candidatus Gottesmaniibacteriota</taxon>
    </lineage>
</organism>